<dbReference type="Proteomes" id="UP000298663">
    <property type="component" value="Chromosome X"/>
</dbReference>
<evidence type="ECO:0000256" key="1">
    <source>
        <dbReference type="SAM" id="MobiDB-lite"/>
    </source>
</evidence>
<comment type="caution">
    <text evidence="2">The sequence shown here is derived from an EMBL/GenBank/DDBJ whole genome shotgun (WGS) entry which is preliminary data.</text>
</comment>
<sequence length="411" mass="41166">MRRILQGATVFRFSNRPKNLQDCSSFIKYEKPSLPPDAGGFSQAFYAPNSPPLTPPPVPLFGSLSGPFPNPHMNPLSGLPAGLPPGIGGEGLGGIGGLPSGIGGIGGLPSGIGGLGGPLPNPFSGQGDPLAGLFGGPSGGNQRPEDDKSGAGKSDAGKAPPSNSPVPGLPVDPLAALAKGGPGNPLEGATGPGPIPFAGAVPDPRFDSLAGVPTGPLVGPQTPPNAGPPKKDKGAEGQPLAGGFDSGIDLNYGSAKVGGIPFYPINDEGAIEAANHGKVGYGDWGGGYSHSQGVRDYYSQHSDYGANVKEGKFGYNTGWSVPLVQSLGIEGGGGTAVNIPMKKGEEGPIDVDTGYGVGGYYKHNDHVGVDWKKGDVSHNFGVGVPFAGVGLNTGFGLHFPSLDTFSGKLGP</sequence>
<reference evidence="2 3" key="1">
    <citation type="journal article" date="2015" name="Genome Biol.">
        <title>Comparative genomics of Steinernema reveals deeply conserved gene regulatory networks.</title>
        <authorList>
            <person name="Dillman A.R."/>
            <person name="Macchietto M."/>
            <person name="Porter C.F."/>
            <person name="Rogers A."/>
            <person name="Williams B."/>
            <person name="Antoshechkin I."/>
            <person name="Lee M.M."/>
            <person name="Goodwin Z."/>
            <person name="Lu X."/>
            <person name="Lewis E.E."/>
            <person name="Goodrich-Blair H."/>
            <person name="Stock S.P."/>
            <person name="Adams B.J."/>
            <person name="Sternberg P.W."/>
            <person name="Mortazavi A."/>
        </authorList>
    </citation>
    <scope>NUCLEOTIDE SEQUENCE [LARGE SCALE GENOMIC DNA]</scope>
    <source>
        <strain evidence="2 3">ALL</strain>
    </source>
</reference>
<keyword evidence="3" id="KW-1185">Reference proteome</keyword>
<proteinExistence type="predicted"/>
<evidence type="ECO:0000313" key="2">
    <source>
        <dbReference type="EMBL" id="TMS34191.1"/>
    </source>
</evidence>
<dbReference type="EMBL" id="AZBU02000001">
    <property type="protein sequence ID" value="TMS34191.1"/>
    <property type="molecule type" value="Genomic_DNA"/>
</dbReference>
<feature type="region of interest" description="Disordered" evidence="1">
    <location>
        <begin position="116"/>
        <end position="242"/>
    </location>
</feature>
<evidence type="ECO:0000313" key="3">
    <source>
        <dbReference type="Proteomes" id="UP000298663"/>
    </source>
</evidence>
<accession>A0A4U8UMW6</accession>
<protein>
    <submittedName>
        <fullName evidence="2">Uncharacterized protein</fullName>
    </submittedName>
</protein>
<organism evidence="2 3">
    <name type="scientific">Steinernema carpocapsae</name>
    <name type="common">Entomopathogenic nematode</name>
    <dbReference type="NCBI Taxonomy" id="34508"/>
    <lineage>
        <taxon>Eukaryota</taxon>
        <taxon>Metazoa</taxon>
        <taxon>Ecdysozoa</taxon>
        <taxon>Nematoda</taxon>
        <taxon>Chromadorea</taxon>
        <taxon>Rhabditida</taxon>
        <taxon>Tylenchina</taxon>
        <taxon>Panagrolaimomorpha</taxon>
        <taxon>Strongyloidoidea</taxon>
        <taxon>Steinernematidae</taxon>
        <taxon>Steinernema</taxon>
    </lineage>
</organism>
<dbReference type="EMBL" id="CM016762">
    <property type="protein sequence ID" value="TMS34191.1"/>
    <property type="molecule type" value="Genomic_DNA"/>
</dbReference>
<dbReference type="AlphaFoldDB" id="A0A4U8UMW6"/>
<gene>
    <name evidence="2" type="ORF">L596_001830</name>
</gene>
<name>A0A4U8UMW6_STECR</name>
<reference evidence="2 3" key="2">
    <citation type="journal article" date="2019" name="G3 (Bethesda)">
        <title>Hybrid Assembly of the Genome of the Entomopathogenic Nematode Steinernema carpocapsae Identifies the X-Chromosome.</title>
        <authorList>
            <person name="Serra L."/>
            <person name="Macchietto M."/>
            <person name="Macias-Munoz A."/>
            <person name="McGill C.J."/>
            <person name="Rodriguez I.M."/>
            <person name="Rodriguez B."/>
            <person name="Murad R."/>
            <person name="Mortazavi A."/>
        </authorList>
    </citation>
    <scope>NUCLEOTIDE SEQUENCE [LARGE SCALE GENOMIC DNA]</scope>
    <source>
        <strain evidence="2 3">ALL</strain>
    </source>
</reference>